<name>A0A1I3ZAA7_9PROT</name>
<dbReference type="AlphaFoldDB" id="A0A1I3ZAA7"/>
<reference evidence="3 4" key="1">
    <citation type="submission" date="2016-10" db="EMBL/GenBank/DDBJ databases">
        <authorList>
            <person name="de Groot N.N."/>
        </authorList>
    </citation>
    <scope>NUCLEOTIDE SEQUENCE [LARGE SCALE GENOMIC DNA]</scope>
    <source>
        <strain evidence="3 4">DSM 19981</strain>
    </source>
</reference>
<evidence type="ECO:0000259" key="2">
    <source>
        <dbReference type="SMART" id="SM00829"/>
    </source>
</evidence>
<dbReference type="SUPFAM" id="SSF51735">
    <property type="entry name" value="NAD(P)-binding Rossmann-fold domains"/>
    <property type="match status" value="1"/>
</dbReference>
<dbReference type="PANTHER" id="PTHR11695">
    <property type="entry name" value="ALCOHOL DEHYDROGENASE RELATED"/>
    <property type="match status" value="1"/>
</dbReference>
<sequence length="326" mass="34570">MRAVTCRRYGPPEILRIEDLPRPVPGARDLLVRVVATTVTSGDARIRGFRCPALFWLPLRLAIGLWRPRRPVTGMEFAGMVEAVGDAVTRFRPGDRVFGLASVGAHAEWLTVAEESAVAPAPAGLSDIEAAALPFGGLSALIFLRDIARIVPGERMLVIGAAGAVGACAVQLGRHLGAEVAAVCSAANIDLVRSLGATVVQDRAVWDPGREEGRYDVILDTAGAGDPARFRRLLAPRGRHVLLSFGAAGIAWMLLTALWPGRRVVCGFAGGGAADLRFLRDLAEAGRLLPVIDRVLPLEAVVQAHRHVDAGRKRGALVLTLDPVPG</sequence>
<dbReference type="InterPro" id="IPR020843">
    <property type="entry name" value="ER"/>
</dbReference>
<dbReference type="Gene3D" id="3.40.50.720">
    <property type="entry name" value="NAD(P)-binding Rossmann-like Domain"/>
    <property type="match status" value="1"/>
</dbReference>
<protein>
    <submittedName>
        <fullName evidence="3">NADPH:quinone reductase</fullName>
    </submittedName>
</protein>
<dbReference type="RefSeq" id="WP_092958991.1">
    <property type="nucleotide sequence ID" value="NZ_FOSQ01000002.1"/>
</dbReference>
<proteinExistence type="predicted"/>
<evidence type="ECO:0000313" key="3">
    <source>
        <dbReference type="EMBL" id="SFK40499.1"/>
    </source>
</evidence>
<dbReference type="Pfam" id="PF08240">
    <property type="entry name" value="ADH_N"/>
    <property type="match status" value="1"/>
</dbReference>
<keyword evidence="4" id="KW-1185">Reference proteome</keyword>
<dbReference type="CDD" id="cd08267">
    <property type="entry name" value="MDR1"/>
    <property type="match status" value="1"/>
</dbReference>
<dbReference type="SUPFAM" id="SSF50129">
    <property type="entry name" value="GroES-like"/>
    <property type="match status" value="1"/>
</dbReference>
<gene>
    <name evidence="3" type="ORF">SAMN02745775_102296</name>
</gene>
<dbReference type="InterPro" id="IPR011032">
    <property type="entry name" value="GroES-like_sf"/>
</dbReference>
<dbReference type="STRING" id="1123062.SAMN02745775_102296"/>
<evidence type="ECO:0000313" key="4">
    <source>
        <dbReference type="Proteomes" id="UP000199473"/>
    </source>
</evidence>
<feature type="transmembrane region" description="Helical" evidence="1">
    <location>
        <begin position="241"/>
        <end position="259"/>
    </location>
</feature>
<evidence type="ECO:0000256" key="1">
    <source>
        <dbReference type="SAM" id="Phobius"/>
    </source>
</evidence>
<dbReference type="OrthoDB" id="9805663at2"/>
<keyword evidence="1" id="KW-1133">Transmembrane helix</keyword>
<dbReference type="Proteomes" id="UP000199473">
    <property type="component" value="Unassembled WGS sequence"/>
</dbReference>
<dbReference type="GO" id="GO:0016491">
    <property type="term" value="F:oxidoreductase activity"/>
    <property type="evidence" value="ECO:0007669"/>
    <property type="project" value="InterPro"/>
</dbReference>
<dbReference type="SMART" id="SM00829">
    <property type="entry name" value="PKS_ER"/>
    <property type="match status" value="1"/>
</dbReference>
<feature type="domain" description="Enoyl reductase (ER)" evidence="2">
    <location>
        <begin position="10"/>
        <end position="319"/>
    </location>
</feature>
<dbReference type="PANTHER" id="PTHR11695:SF294">
    <property type="entry name" value="RETICULON-4-INTERACTING PROTEIN 1, MITOCHONDRIAL"/>
    <property type="match status" value="1"/>
</dbReference>
<dbReference type="InterPro" id="IPR013154">
    <property type="entry name" value="ADH-like_N"/>
</dbReference>
<accession>A0A1I3ZAA7</accession>
<dbReference type="Gene3D" id="3.90.180.10">
    <property type="entry name" value="Medium-chain alcohol dehydrogenases, catalytic domain"/>
    <property type="match status" value="1"/>
</dbReference>
<keyword evidence="1" id="KW-0472">Membrane</keyword>
<organism evidence="3 4">
    <name type="scientific">Falsiroseomonas stagni DSM 19981</name>
    <dbReference type="NCBI Taxonomy" id="1123062"/>
    <lineage>
        <taxon>Bacteria</taxon>
        <taxon>Pseudomonadati</taxon>
        <taxon>Pseudomonadota</taxon>
        <taxon>Alphaproteobacteria</taxon>
        <taxon>Acetobacterales</taxon>
        <taxon>Roseomonadaceae</taxon>
        <taxon>Falsiroseomonas</taxon>
    </lineage>
</organism>
<keyword evidence="1" id="KW-0812">Transmembrane</keyword>
<dbReference type="InterPro" id="IPR050700">
    <property type="entry name" value="YIM1/Zinc_Alcohol_DH_Fams"/>
</dbReference>
<dbReference type="Pfam" id="PF13602">
    <property type="entry name" value="ADH_zinc_N_2"/>
    <property type="match status" value="1"/>
</dbReference>
<dbReference type="InterPro" id="IPR036291">
    <property type="entry name" value="NAD(P)-bd_dom_sf"/>
</dbReference>
<dbReference type="EMBL" id="FOSQ01000002">
    <property type="protein sequence ID" value="SFK40499.1"/>
    <property type="molecule type" value="Genomic_DNA"/>
</dbReference>